<evidence type="ECO:0000313" key="4">
    <source>
        <dbReference type="EMBL" id="TYP56149.1"/>
    </source>
</evidence>
<evidence type="ECO:0000259" key="3">
    <source>
        <dbReference type="Pfam" id="PF07833"/>
    </source>
</evidence>
<dbReference type="Pfam" id="PF07833">
    <property type="entry name" value="Cu_amine_oxidN1"/>
    <property type="match status" value="1"/>
</dbReference>
<feature type="compositionally biased region" description="Acidic residues" evidence="1">
    <location>
        <begin position="218"/>
        <end position="239"/>
    </location>
</feature>
<dbReference type="SUPFAM" id="SSF55383">
    <property type="entry name" value="Copper amine oxidase, domain N"/>
    <property type="match status" value="1"/>
</dbReference>
<keyword evidence="2" id="KW-0732">Signal</keyword>
<keyword evidence="5" id="KW-1185">Reference proteome</keyword>
<organism evidence="4 5">
    <name type="scientific">Thermosediminibacter litoriperuensis</name>
    <dbReference type="NCBI Taxonomy" id="291989"/>
    <lineage>
        <taxon>Bacteria</taxon>
        <taxon>Bacillati</taxon>
        <taxon>Bacillota</taxon>
        <taxon>Clostridia</taxon>
        <taxon>Thermosediminibacterales</taxon>
        <taxon>Thermosediminibacteraceae</taxon>
        <taxon>Thermosediminibacter</taxon>
    </lineage>
</organism>
<dbReference type="Gene3D" id="3.30.457.10">
    <property type="entry name" value="Copper amine oxidase-like, N-terminal domain"/>
    <property type="match status" value="1"/>
</dbReference>
<dbReference type="InterPro" id="IPR012854">
    <property type="entry name" value="Cu_amine_oxidase-like_N"/>
</dbReference>
<accession>A0A5S5AV32</accession>
<dbReference type="InterPro" id="IPR036582">
    <property type="entry name" value="Mao_N_sf"/>
</dbReference>
<protein>
    <submittedName>
        <fullName evidence="4">Copper amine oxidase-like protein</fullName>
    </submittedName>
</protein>
<dbReference type="RefSeq" id="WP_148866851.1">
    <property type="nucleotide sequence ID" value="NZ_VNHO01000009.1"/>
</dbReference>
<name>A0A5S5AV32_9FIRM</name>
<feature type="region of interest" description="Disordered" evidence="1">
    <location>
        <begin position="177"/>
        <end position="239"/>
    </location>
</feature>
<reference evidence="4 5" key="1">
    <citation type="submission" date="2019-07" db="EMBL/GenBank/DDBJ databases">
        <title>Genomic Encyclopedia of Type Strains, Phase I: the one thousand microbial genomes (KMG-I) project.</title>
        <authorList>
            <person name="Kyrpides N."/>
        </authorList>
    </citation>
    <scope>NUCLEOTIDE SEQUENCE [LARGE SCALE GENOMIC DNA]</scope>
    <source>
        <strain evidence="4 5">DSM 16647</strain>
    </source>
</reference>
<dbReference type="Proteomes" id="UP000322294">
    <property type="component" value="Unassembled WGS sequence"/>
</dbReference>
<evidence type="ECO:0000256" key="2">
    <source>
        <dbReference type="SAM" id="SignalP"/>
    </source>
</evidence>
<dbReference type="EMBL" id="VNHO01000009">
    <property type="protein sequence ID" value="TYP56149.1"/>
    <property type="molecule type" value="Genomic_DNA"/>
</dbReference>
<dbReference type="AlphaFoldDB" id="A0A5S5AV32"/>
<proteinExistence type="predicted"/>
<gene>
    <name evidence="4" type="ORF">LZ11_01072</name>
</gene>
<sequence>MKRGIFKALCLTLILLFTVSTVALALPGKSGNPDKVRGEVRVGERKEQKKFKIEERIKNDIKEKMNMKEFNAKIRVNKKEMKFDVPPVIKDGRTLIPLRAIMNGFGATVTWDQVSKAVYLVKQDIKITICVGSNTIYVNEEQVTLDVPAQLISNRTFVPLRFISEVLGKKVNYDETTGDIDIEEGQEIEEEQDVEEEEEVELEEENDDDLVQDKVGEDDAGAEDEEDELENEEEVNPEE</sequence>
<comment type="caution">
    <text evidence="4">The sequence shown here is derived from an EMBL/GenBank/DDBJ whole genome shotgun (WGS) entry which is preliminary data.</text>
</comment>
<evidence type="ECO:0000256" key="1">
    <source>
        <dbReference type="SAM" id="MobiDB-lite"/>
    </source>
</evidence>
<evidence type="ECO:0000313" key="5">
    <source>
        <dbReference type="Proteomes" id="UP000322294"/>
    </source>
</evidence>
<feature type="compositionally biased region" description="Acidic residues" evidence="1">
    <location>
        <begin position="177"/>
        <end position="210"/>
    </location>
</feature>
<feature type="chain" id="PRO_5024395225" evidence="2">
    <location>
        <begin position="26"/>
        <end position="239"/>
    </location>
</feature>
<feature type="signal peptide" evidence="2">
    <location>
        <begin position="1"/>
        <end position="25"/>
    </location>
</feature>
<feature type="domain" description="Copper amine oxidase-like N-terminal" evidence="3">
    <location>
        <begin position="76"/>
        <end position="180"/>
    </location>
</feature>
<dbReference type="OrthoDB" id="2083476at2"/>